<protein>
    <submittedName>
        <fullName evidence="1">Uncharacterized protein</fullName>
    </submittedName>
</protein>
<keyword evidence="2" id="KW-1185">Reference proteome</keyword>
<dbReference type="SUPFAM" id="SSF50978">
    <property type="entry name" value="WD40 repeat-like"/>
    <property type="match status" value="1"/>
</dbReference>
<dbReference type="Gene3D" id="2.130.10.10">
    <property type="entry name" value="YVTN repeat-like/Quinoprotein amine dehydrogenase"/>
    <property type="match status" value="1"/>
</dbReference>
<dbReference type="InterPro" id="IPR036322">
    <property type="entry name" value="WD40_repeat_dom_sf"/>
</dbReference>
<name>A0A1L0D032_9ASCO</name>
<evidence type="ECO:0000313" key="1">
    <source>
        <dbReference type="EMBL" id="SGZ40455.1"/>
    </source>
</evidence>
<gene>
    <name evidence="1" type="ORF">HGUI_02655</name>
</gene>
<sequence length="420" mass="49648">MFVRKEYAIDDNTLNTTTIFEDGKKKYLKDPFNNLIKNELKYHHNIRIYNQTQFNPFKIINLETDMKDKIQYSKGILKDTIICTRPIPSNTSDYDYIKFNMKIFGINLNNLEDNLKADLLMDEDISMENVINSTINFEVKRCTLFQNTNLLFVEVCHNELKYLLIYDLLSKVLMKDENNQVVKLEHQKVIFFETDTKRRIFGVIHNNIIKKYRLKSYQQNHTFLKDLCIHVQIPNSKNIYNKDDMYVCVNESDMNEMIIFESDLATPIRMYSLKPEKNKIYNVAISNDKSMMVTTSRNGTSIKLFKKTNTSYALFMIYKRGMNAALNYVIGFSNDDALIFSLSYNRTLHLYGVEDVNKSLHVIKLSSRIVDDFCDIKIMSDTKSNVYFIYVLWKYNGIIEMYKFDMKLLTSKKISYVEMY</sequence>
<dbReference type="EMBL" id="FQNF01000051">
    <property type="protein sequence ID" value="SGZ40455.1"/>
    <property type="molecule type" value="Genomic_DNA"/>
</dbReference>
<dbReference type="InterPro" id="IPR015943">
    <property type="entry name" value="WD40/YVTN_repeat-like_dom_sf"/>
</dbReference>
<reference evidence="2" key="1">
    <citation type="submission" date="2016-11" db="EMBL/GenBank/DDBJ databases">
        <authorList>
            <person name="Guldener U."/>
        </authorList>
    </citation>
    <scope>NUCLEOTIDE SEQUENCE [LARGE SCALE GENOMIC DNA]</scope>
</reference>
<evidence type="ECO:0000313" key="2">
    <source>
        <dbReference type="Proteomes" id="UP000183365"/>
    </source>
</evidence>
<proteinExistence type="predicted"/>
<dbReference type="AlphaFoldDB" id="A0A1L0D032"/>
<organism evidence="1 2">
    <name type="scientific">Hanseniaspora guilliermondii</name>
    <dbReference type="NCBI Taxonomy" id="56406"/>
    <lineage>
        <taxon>Eukaryota</taxon>
        <taxon>Fungi</taxon>
        <taxon>Dikarya</taxon>
        <taxon>Ascomycota</taxon>
        <taxon>Saccharomycotina</taxon>
        <taxon>Saccharomycetes</taxon>
        <taxon>Saccharomycodales</taxon>
        <taxon>Saccharomycodaceae</taxon>
        <taxon>Hanseniaspora</taxon>
    </lineage>
</organism>
<dbReference type="Proteomes" id="UP000183365">
    <property type="component" value="Unassembled WGS sequence"/>
</dbReference>
<dbReference type="OrthoDB" id="1667587at2759"/>
<dbReference type="VEuPathDB" id="FungiDB:HGUI_02655"/>
<accession>A0A1L0D032</accession>